<evidence type="ECO:0000256" key="4">
    <source>
        <dbReference type="ARBA" id="ARBA00023098"/>
    </source>
</evidence>
<dbReference type="GO" id="GO:0043810">
    <property type="term" value="F:ornithine-acyl [acyl carrier protein] N-acyltransferase activity"/>
    <property type="evidence" value="ECO:0007669"/>
    <property type="project" value="UniProtKB-EC"/>
</dbReference>
<dbReference type="SUPFAM" id="SSF55729">
    <property type="entry name" value="Acyl-CoA N-acyltransferases (Nat)"/>
    <property type="match status" value="1"/>
</dbReference>
<evidence type="ECO:0000256" key="6">
    <source>
        <dbReference type="ARBA" id="ARBA00038095"/>
    </source>
</evidence>
<dbReference type="AlphaFoldDB" id="A0A1P8K3F2"/>
<keyword evidence="3 11" id="KW-0808">Transferase</keyword>
<dbReference type="Proteomes" id="UP000186609">
    <property type="component" value="Chromosome"/>
</dbReference>
<dbReference type="InterPro" id="IPR016181">
    <property type="entry name" value="Acyl_CoA_acyltransferase"/>
</dbReference>
<evidence type="ECO:0000313" key="12">
    <source>
        <dbReference type="Proteomes" id="UP000186609"/>
    </source>
</evidence>
<sequence length="300" mass="33058">MKELPNPTFPLSPITPASLLRGAFTRRAYVAAAAVVEAPVPAAESVARNAPQGIEVAWAKHQDEMRQAQRLRYQVFAGEMGARLSTNVPGHDVDLFDDYCEHLLVRDAATREVVGTYRVLTPVQARRVGSTYSDTEFDLTRLRTLRPRMVELGRSCVHADYRQGGVIMALWGALAEFMVRNQLDTMVGCASIPMLHNGVVSGDAAASIWQQLKRTHLAPIEHHVLPRLPLPVDQLDGTLDIEPPALIKGYLRLGAKILGAPAWDPDFNTADLPMLMRIADMPSRYRKHFLGRGPQGLNGG</sequence>
<name>A0A1P8K3F2_9BURK</name>
<evidence type="ECO:0000313" key="11">
    <source>
        <dbReference type="EMBL" id="APW40539.1"/>
    </source>
</evidence>
<dbReference type="OrthoDB" id="9787072at2"/>
<dbReference type="InterPro" id="IPR052351">
    <property type="entry name" value="Ornithine_N-alpha-AT"/>
</dbReference>
<accession>A0A1P8K3F2</accession>
<protein>
    <recommendedName>
        <fullName evidence="8">L-ornithine N(alpha)-acyltransferase</fullName>
        <ecNumber evidence="7">2.3.2.30</ecNumber>
    </recommendedName>
</protein>
<evidence type="ECO:0000256" key="5">
    <source>
        <dbReference type="ARBA" id="ARBA00023315"/>
    </source>
</evidence>
<comment type="pathway">
    <text evidence="1">Lipid metabolism.</text>
</comment>
<evidence type="ECO:0000256" key="10">
    <source>
        <dbReference type="ARBA" id="ARBA00047785"/>
    </source>
</evidence>
<dbReference type="PANTHER" id="PTHR37323">
    <property type="entry name" value="GCN5-RELATED N-ACETYLTRANSFERASE"/>
    <property type="match status" value="1"/>
</dbReference>
<dbReference type="EMBL" id="CP019236">
    <property type="protein sequence ID" value="APW40539.1"/>
    <property type="molecule type" value="Genomic_DNA"/>
</dbReference>
<evidence type="ECO:0000256" key="7">
    <source>
        <dbReference type="ARBA" id="ARBA00039058"/>
    </source>
</evidence>
<keyword evidence="12" id="KW-1185">Reference proteome</keyword>
<comment type="function">
    <text evidence="9">Catalyzes the first step in the biosynthesis of ornithine lipids, which are phosphorus-free membrane lipids. Catalyzes the 3-hydroxyacyl-acyl carrier protein-dependent acylation of ornithine to form lyso-ornithine lipid (LOL).</text>
</comment>
<evidence type="ECO:0000256" key="2">
    <source>
        <dbReference type="ARBA" id="ARBA00022516"/>
    </source>
</evidence>
<evidence type="ECO:0000256" key="3">
    <source>
        <dbReference type="ARBA" id="ARBA00022679"/>
    </source>
</evidence>
<evidence type="ECO:0000256" key="1">
    <source>
        <dbReference type="ARBA" id="ARBA00005189"/>
    </source>
</evidence>
<dbReference type="STRING" id="1842727.RD110_07630"/>
<organism evidence="11 12">
    <name type="scientific">Rhodoferax koreensis</name>
    <dbReference type="NCBI Taxonomy" id="1842727"/>
    <lineage>
        <taxon>Bacteria</taxon>
        <taxon>Pseudomonadati</taxon>
        <taxon>Pseudomonadota</taxon>
        <taxon>Betaproteobacteria</taxon>
        <taxon>Burkholderiales</taxon>
        <taxon>Comamonadaceae</taxon>
        <taxon>Rhodoferax</taxon>
    </lineage>
</organism>
<dbReference type="Gene3D" id="3.40.630.30">
    <property type="match status" value="1"/>
</dbReference>
<keyword evidence="4" id="KW-0443">Lipid metabolism</keyword>
<evidence type="ECO:0000256" key="8">
    <source>
        <dbReference type="ARBA" id="ARBA00039866"/>
    </source>
</evidence>
<comment type="similarity">
    <text evidence="6">Belongs to the acetyltransferase family. OlsB subfamily.</text>
</comment>
<gene>
    <name evidence="11" type="ORF">RD110_07630</name>
</gene>
<reference evidence="11 12" key="1">
    <citation type="submission" date="2017-01" db="EMBL/GenBank/DDBJ databases">
        <authorList>
            <person name="Mah S.A."/>
            <person name="Swanson W.J."/>
            <person name="Moy G.W."/>
            <person name="Vacquier V.D."/>
        </authorList>
    </citation>
    <scope>NUCLEOTIDE SEQUENCE [LARGE SCALE GENOMIC DNA]</scope>
    <source>
        <strain evidence="11 12">DCY110</strain>
    </source>
</reference>
<keyword evidence="2" id="KW-0444">Lipid biosynthesis</keyword>
<comment type="catalytic activity">
    <reaction evidence="10">
        <text>a (3R)-hydroxyacyl-[ACP] + L-ornithine = a lyso-ornithine lipid + holo-[ACP] + H(+)</text>
        <dbReference type="Rhea" id="RHEA:20633"/>
        <dbReference type="Rhea" id="RHEA-COMP:9685"/>
        <dbReference type="Rhea" id="RHEA-COMP:9945"/>
        <dbReference type="ChEBI" id="CHEBI:15378"/>
        <dbReference type="ChEBI" id="CHEBI:46911"/>
        <dbReference type="ChEBI" id="CHEBI:64479"/>
        <dbReference type="ChEBI" id="CHEBI:78827"/>
        <dbReference type="ChEBI" id="CHEBI:138482"/>
        <dbReference type="EC" id="2.3.2.30"/>
    </reaction>
    <physiologicalReaction direction="left-to-right" evidence="10">
        <dbReference type="Rhea" id="RHEA:20634"/>
    </physiologicalReaction>
</comment>
<dbReference type="KEGG" id="rhy:RD110_07630"/>
<dbReference type="EC" id="2.3.2.30" evidence="7"/>
<evidence type="ECO:0000256" key="9">
    <source>
        <dbReference type="ARBA" id="ARBA00045724"/>
    </source>
</evidence>
<dbReference type="Pfam" id="PF13444">
    <property type="entry name" value="Acetyltransf_5"/>
    <property type="match status" value="1"/>
</dbReference>
<proteinExistence type="inferred from homology"/>
<dbReference type="PANTHER" id="PTHR37323:SF1">
    <property type="entry name" value="L-ORNITHINE N(ALPHA)-ACYLTRANSFERASE"/>
    <property type="match status" value="1"/>
</dbReference>
<dbReference type="GO" id="GO:0006629">
    <property type="term" value="P:lipid metabolic process"/>
    <property type="evidence" value="ECO:0007669"/>
    <property type="project" value="UniProtKB-KW"/>
</dbReference>
<keyword evidence="5 11" id="KW-0012">Acyltransferase</keyword>
<dbReference type="RefSeq" id="WP_076204587.1">
    <property type="nucleotide sequence ID" value="NZ_CP019236.1"/>
</dbReference>